<comment type="caution">
    <text evidence="4">The sequence shown here is derived from an EMBL/GenBank/DDBJ whole genome shotgun (WGS) entry which is preliminary data.</text>
</comment>
<sequence length="807" mass="92506">MTAIKIETQLSQLGNNAKNVDEQDSSSIANHGKFQENSFFQKHLPQGLCEVLEHWYSDGTLKDEEQEIFRNSTEYLLASTKTDPSAKEWISRQTELIDLTDKCLNEIGSYGYYIGIIGTEDPSLKSFMWLIQAFENAQCKQLLHTLVKCVTSQYYIDVLSSLISPMVTSLNTTHEFLLITCPNYIVTCDTEKSYSSEIPNKLLHQYNEILSEFLPHIGKWTSPVMSCLFYPMEFILPAIRSLSFEQRRLMYKIILALLLHIQENHSNTDAAHVKLIYTSLCLLIAIVRSDRVLSNQLKKETEEKSDLIKILSSLSKGESNEQIQLKAVELISLLVPEDEFRKENSTERVTGLFLKNFNAAVHDGKPKNADEVLKGFRDLIQNDDVKEEVMKQDALPSIIKFAKESIDDPLPLEVVYSMAFNKDGNKVIREDKEFVDHVKVLRDSEIRGVSKMAHGIMWKIEGEEKFKQKEEEKARKREEDKNEKNECKAATIQLAASPQCAEIAPPQYDMMISYCWAQQPLCHRINDRLEKDGYKVWLDRDEMRGSIIESMADAIENSKFVLLCMSSNYKKSINCKAEAEYAFSRHSKIIPLIVEPNYKADGWLGFMAGSKIYVDFADKEDEEFDKAYNLLIEELKRNGLIETLGNSENKTDQTNGATGSKPEEPTKPIEPTKPKEPTQPEEPEKPIVSTKEYLNFPEASMWSNQHVLEFLTDKKLDQLIPICEAMDGETLIEFYQSCARMPDIMYGLFNNSKEQPTISINTLFSFLAKLKKYLPPKPERKVYFQYNFVYPPSNKAETEITSGKKKP</sequence>
<reference evidence="4" key="1">
    <citation type="submission" date="2021-02" db="EMBL/GenBank/DDBJ databases">
        <authorList>
            <person name="Nowell W R."/>
        </authorList>
    </citation>
    <scope>NUCLEOTIDE SEQUENCE</scope>
</reference>
<dbReference type="PANTHER" id="PTHR46270:SF2">
    <property type="entry name" value="TIR DOMAIN-CONTAINING PROTEIN"/>
    <property type="match status" value="1"/>
</dbReference>
<feature type="domain" description="TIR" evidence="3">
    <location>
        <begin position="506"/>
        <end position="635"/>
    </location>
</feature>
<dbReference type="AlphaFoldDB" id="A0A817SGP5"/>
<dbReference type="Proteomes" id="UP000663833">
    <property type="component" value="Unassembled WGS sequence"/>
</dbReference>
<dbReference type="GO" id="GO:0007165">
    <property type="term" value="P:signal transduction"/>
    <property type="evidence" value="ECO:0007669"/>
    <property type="project" value="InterPro"/>
</dbReference>
<evidence type="ECO:0000313" key="6">
    <source>
        <dbReference type="Proteomes" id="UP000663833"/>
    </source>
</evidence>
<dbReference type="SUPFAM" id="SSF52200">
    <property type="entry name" value="Toll/Interleukin receptor TIR domain"/>
    <property type="match status" value="1"/>
</dbReference>
<feature type="coiled-coil region" evidence="1">
    <location>
        <begin position="459"/>
        <end position="488"/>
    </location>
</feature>
<evidence type="ECO:0000256" key="2">
    <source>
        <dbReference type="SAM" id="MobiDB-lite"/>
    </source>
</evidence>
<dbReference type="InterPro" id="IPR000157">
    <property type="entry name" value="TIR_dom"/>
</dbReference>
<evidence type="ECO:0000259" key="3">
    <source>
        <dbReference type="PROSITE" id="PS50104"/>
    </source>
</evidence>
<dbReference type="PANTHER" id="PTHR46270">
    <property type="entry name" value="ARMADILLO-TYPE FOLD-RELATED"/>
    <property type="match status" value="1"/>
</dbReference>
<evidence type="ECO:0000313" key="5">
    <source>
        <dbReference type="EMBL" id="CAF4331633.1"/>
    </source>
</evidence>
<proteinExistence type="predicted"/>
<accession>A0A817SGP5</accession>
<dbReference type="SUPFAM" id="SSF48371">
    <property type="entry name" value="ARM repeat"/>
    <property type="match status" value="1"/>
</dbReference>
<dbReference type="SMART" id="SM00255">
    <property type="entry name" value="TIR"/>
    <property type="match status" value="1"/>
</dbReference>
<feature type="region of interest" description="Disordered" evidence="2">
    <location>
        <begin position="643"/>
        <end position="685"/>
    </location>
</feature>
<protein>
    <recommendedName>
        <fullName evidence="3">TIR domain-containing protein</fullName>
    </recommendedName>
</protein>
<feature type="compositionally biased region" description="Basic and acidic residues" evidence="2">
    <location>
        <begin position="661"/>
        <end position="685"/>
    </location>
</feature>
<dbReference type="PROSITE" id="PS50104">
    <property type="entry name" value="TIR"/>
    <property type="match status" value="1"/>
</dbReference>
<dbReference type="Proteomes" id="UP000663851">
    <property type="component" value="Unassembled WGS sequence"/>
</dbReference>
<name>A0A817SGP5_9BILA</name>
<dbReference type="Pfam" id="PF13676">
    <property type="entry name" value="TIR_2"/>
    <property type="match status" value="1"/>
</dbReference>
<organism evidence="4 6">
    <name type="scientific">Rotaria socialis</name>
    <dbReference type="NCBI Taxonomy" id="392032"/>
    <lineage>
        <taxon>Eukaryota</taxon>
        <taxon>Metazoa</taxon>
        <taxon>Spiralia</taxon>
        <taxon>Gnathifera</taxon>
        <taxon>Rotifera</taxon>
        <taxon>Eurotatoria</taxon>
        <taxon>Bdelloidea</taxon>
        <taxon>Philodinida</taxon>
        <taxon>Philodinidae</taxon>
        <taxon>Rotaria</taxon>
    </lineage>
</organism>
<evidence type="ECO:0000256" key="1">
    <source>
        <dbReference type="SAM" id="Coils"/>
    </source>
</evidence>
<dbReference type="EMBL" id="CAJOBO010001055">
    <property type="protein sequence ID" value="CAF4331633.1"/>
    <property type="molecule type" value="Genomic_DNA"/>
</dbReference>
<dbReference type="InterPro" id="IPR035897">
    <property type="entry name" value="Toll_tir_struct_dom_sf"/>
</dbReference>
<dbReference type="Gene3D" id="3.40.50.10140">
    <property type="entry name" value="Toll/interleukin-1 receptor homology (TIR) domain"/>
    <property type="match status" value="1"/>
</dbReference>
<evidence type="ECO:0000313" key="4">
    <source>
        <dbReference type="EMBL" id="CAF3290142.1"/>
    </source>
</evidence>
<gene>
    <name evidence="5" type="ORF">HFQ381_LOCUS15491</name>
    <name evidence="4" type="ORF">LUA448_LOCUS7158</name>
</gene>
<feature type="compositionally biased region" description="Polar residues" evidence="2">
    <location>
        <begin position="644"/>
        <end position="658"/>
    </location>
</feature>
<dbReference type="InterPro" id="IPR016024">
    <property type="entry name" value="ARM-type_fold"/>
</dbReference>
<keyword evidence="1" id="KW-0175">Coiled coil</keyword>
<dbReference type="EMBL" id="CAJNYD010000704">
    <property type="protein sequence ID" value="CAF3290142.1"/>
    <property type="molecule type" value="Genomic_DNA"/>
</dbReference>